<keyword evidence="1" id="KW-0175">Coiled coil</keyword>
<dbReference type="AlphaFoldDB" id="A0A8S0UHG1"/>
<protein>
    <submittedName>
        <fullName evidence="3">Uncharacterized protein</fullName>
    </submittedName>
</protein>
<gene>
    <name evidence="2" type="ORF">OLEA9_A014304</name>
    <name evidence="3" type="ORF">OLEA9_A022450</name>
</gene>
<name>A0A8S0UHG1_OLEEU</name>
<dbReference type="Gramene" id="OE9A022450T1">
    <property type="protein sequence ID" value="OE9A022450C1"/>
    <property type="gene ID" value="OE9A022450"/>
</dbReference>
<dbReference type="OrthoDB" id="974159at2759"/>
<sequence length="350" mass="40171">MILQRTVCRRHFHTLFKLQSPSLYFTNPHTLTSISSKRNHFSFLSSIFQRPVSLLGHFEHKESGNCEEKNQKANKRLSVYFKQAVGLSGDIRNNNIEIESDTHNAELKKKLKKLEEEVRGLNEEKPREVLKTKIPSFDGVSKNEVKSSLYALFANNGLKKNEMSGEIYSYGIEDPRVYKKLSPDMELFVYHLYKDGYFKDSNFLRKNKFDLTCFENSYAREFIKHAAVTFGNDNQEIAKWLSASDLKKVALFGCPSLGKKTVFSSKRLRGFFNIQENTVCQKCPLKMSCKLANKIGLKGDTKILYLADVMKVIIMYAMESVPPELTVSDEIKNSVNRLLKEVVRLSCNVS</sequence>
<feature type="coiled-coil region" evidence="1">
    <location>
        <begin position="97"/>
        <end position="131"/>
    </location>
</feature>
<dbReference type="Gramene" id="OE9A014304T2">
    <property type="protein sequence ID" value="OE9A014304C2"/>
    <property type="gene ID" value="OE9A014304"/>
</dbReference>
<comment type="caution">
    <text evidence="3">The sequence shown here is derived from an EMBL/GenBank/DDBJ whole genome shotgun (WGS) entry which is preliminary data.</text>
</comment>
<dbReference type="EMBL" id="CACTIH010007664">
    <property type="protein sequence ID" value="CAA3016975.1"/>
    <property type="molecule type" value="Genomic_DNA"/>
</dbReference>
<evidence type="ECO:0000256" key="1">
    <source>
        <dbReference type="SAM" id="Coils"/>
    </source>
</evidence>
<dbReference type="EMBL" id="CACTIH010004365">
    <property type="protein sequence ID" value="CAA2990688.1"/>
    <property type="molecule type" value="Genomic_DNA"/>
</dbReference>
<evidence type="ECO:0000313" key="2">
    <source>
        <dbReference type="EMBL" id="CAA2990688.1"/>
    </source>
</evidence>
<organism evidence="3 4">
    <name type="scientific">Olea europaea subsp. europaea</name>
    <dbReference type="NCBI Taxonomy" id="158383"/>
    <lineage>
        <taxon>Eukaryota</taxon>
        <taxon>Viridiplantae</taxon>
        <taxon>Streptophyta</taxon>
        <taxon>Embryophyta</taxon>
        <taxon>Tracheophyta</taxon>
        <taxon>Spermatophyta</taxon>
        <taxon>Magnoliopsida</taxon>
        <taxon>eudicotyledons</taxon>
        <taxon>Gunneridae</taxon>
        <taxon>Pentapetalae</taxon>
        <taxon>asterids</taxon>
        <taxon>lamiids</taxon>
        <taxon>Lamiales</taxon>
        <taxon>Oleaceae</taxon>
        <taxon>Oleeae</taxon>
        <taxon>Olea</taxon>
    </lineage>
</organism>
<proteinExistence type="predicted"/>
<dbReference type="Proteomes" id="UP000594638">
    <property type="component" value="Unassembled WGS sequence"/>
</dbReference>
<keyword evidence="4" id="KW-1185">Reference proteome</keyword>
<accession>A0A8S0UHG1</accession>
<evidence type="ECO:0000313" key="4">
    <source>
        <dbReference type="Proteomes" id="UP000594638"/>
    </source>
</evidence>
<evidence type="ECO:0000313" key="3">
    <source>
        <dbReference type="EMBL" id="CAA3016975.1"/>
    </source>
</evidence>
<reference evidence="3 4" key="1">
    <citation type="submission" date="2019-12" db="EMBL/GenBank/DDBJ databases">
        <authorList>
            <person name="Alioto T."/>
            <person name="Alioto T."/>
            <person name="Gomez Garrido J."/>
        </authorList>
    </citation>
    <scope>NUCLEOTIDE SEQUENCE [LARGE SCALE GENOMIC DNA]</scope>
</reference>